<accession>A0A4R2LZH1</accession>
<organism evidence="2 3">
    <name type="scientific">Frisingicoccus caecimuris</name>
    <dbReference type="NCBI Taxonomy" id="1796636"/>
    <lineage>
        <taxon>Bacteria</taxon>
        <taxon>Bacillati</taxon>
        <taxon>Bacillota</taxon>
        <taxon>Clostridia</taxon>
        <taxon>Lachnospirales</taxon>
        <taxon>Lachnospiraceae</taxon>
        <taxon>Frisingicoccus</taxon>
    </lineage>
</organism>
<dbReference type="EMBL" id="SLXA01000002">
    <property type="protein sequence ID" value="TCO85951.1"/>
    <property type="molecule type" value="Genomic_DNA"/>
</dbReference>
<evidence type="ECO:0000313" key="3">
    <source>
        <dbReference type="Proteomes" id="UP000295711"/>
    </source>
</evidence>
<sequence length="142" mass="16328">MKKSDKIILAIYIIIGIALAIIGITIQEDYYSSIIFAMGFALIFSTILQFVRYYHNTRPENIEVYRKKIRQQEINLKDERKIQLRNRAGYISWAITMVACFIASFIATLLRAGTLIVCILAGVAVAEYIFAAIIYRYLCKKM</sequence>
<dbReference type="AlphaFoldDB" id="A0A4R2LZH1"/>
<dbReference type="RefSeq" id="WP_132088990.1">
    <property type="nucleotide sequence ID" value="NZ_JANKAQ010000001.1"/>
</dbReference>
<feature type="transmembrane region" description="Helical" evidence="1">
    <location>
        <begin position="114"/>
        <end position="138"/>
    </location>
</feature>
<name>A0A4R2LZH1_9FIRM</name>
<dbReference type="OrthoDB" id="2194309at2"/>
<evidence type="ECO:0008006" key="4">
    <source>
        <dbReference type="Google" id="ProtNLM"/>
    </source>
</evidence>
<comment type="caution">
    <text evidence="2">The sequence shown here is derived from an EMBL/GenBank/DDBJ whole genome shotgun (WGS) entry which is preliminary data.</text>
</comment>
<dbReference type="Proteomes" id="UP000295711">
    <property type="component" value="Unassembled WGS sequence"/>
</dbReference>
<feature type="transmembrane region" description="Helical" evidence="1">
    <location>
        <begin position="7"/>
        <end position="24"/>
    </location>
</feature>
<keyword evidence="3" id="KW-1185">Reference proteome</keyword>
<keyword evidence="1" id="KW-0472">Membrane</keyword>
<proteinExistence type="predicted"/>
<keyword evidence="1" id="KW-1133">Transmembrane helix</keyword>
<feature type="transmembrane region" description="Helical" evidence="1">
    <location>
        <begin position="90"/>
        <end position="108"/>
    </location>
</feature>
<protein>
    <recommendedName>
        <fullName evidence="4">DUF2178 domain-containing protein</fullName>
    </recommendedName>
</protein>
<feature type="transmembrane region" description="Helical" evidence="1">
    <location>
        <begin position="30"/>
        <end position="51"/>
    </location>
</feature>
<evidence type="ECO:0000256" key="1">
    <source>
        <dbReference type="SAM" id="Phobius"/>
    </source>
</evidence>
<gene>
    <name evidence="2" type="ORF">EV212_102269</name>
</gene>
<keyword evidence="1" id="KW-0812">Transmembrane</keyword>
<reference evidence="2 3" key="1">
    <citation type="submission" date="2019-03" db="EMBL/GenBank/DDBJ databases">
        <title>Genomic Encyclopedia of Type Strains, Phase IV (KMG-IV): sequencing the most valuable type-strain genomes for metagenomic binning, comparative biology and taxonomic classification.</title>
        <authorList>
            <person name="Goeker M."/>
        </authorList>
    </citation>
    <scope>NUCLEOTIDE SEQUENCE [LARGE SCALE GENOMIC DNA]</scope>
    <source>
        <strain evidence="2 3">DSM 28559</strain>
    </source>
</reference>
<evidence type="ECO:0000313" key="2">
    <source>
        <dbReference type="EMBL" id="TCO85951.1"/>
    </source>
</evidence>